<gene>
    <name evidence="1" type="ORF">FCALED_LOCUS12247</name>
</gene>
<evidence type="ECO:0000313" key="1">
    <source>
        <dbReference type="EMBL" id="CAG8675840.1"/>
    </source>
</evidence>
<dbReference type="AlphaFoldDB" id="A0A9N9EGC9"/>
<sequence length="58" mass="6696">MAFHNVDLEEESDPLLNNDFSFITLISDVSIEIKIDDDDLILDESFDQYKDINSENNS</sequence>
<organism evidence="1 2">
    <name type="scientific">Funneliformis caledonium</name>
    <dbReference type="NCBI Taxonomy" id="1117310"/>
    <lineage>
        <taxon>Eukaryota</taxon>
        <taxon>Fungi</taxon>
        <taxon>Fungi incertae sedis</taxon>
        <taxon>Mucoromycota</taxon>
        <taxon>Glomeromycotina</taxon>
        <taxon>Glomeromycetes</taxon>
        <taxon>Glomerales</taxon>
        <taxon>Glomeraceae</taxon>
        <taxon>Funneliformis</taxon>
    </lineage>
</organism>
<accession>A0A9N9EGC9</accession>
<proteinExistence type="predicted"/>
<reference evidence="1" key="1">
    <citation type="submission" date="2021-06" db="EMBL/GenBank/DDBJ databases">
        <authorList>
            <person name="Kallberg Y."/>
            <person name="Tangrot J."/>
            <person name="Rosling A."/>
        </authorList>
    </citation>
    <scope>NUCLEOTIDE SEQUENCE</scope>
    <source>
        <strain evidence="1">UK204</strain>
    </source>
</reference>
<feature type="non-terminal residue" evidence="1">
    <location>
        <position position="58"/>
    </location>
</feature>
<keyword evidence="2" id="KW-1185">Reference proteome</keyword>
<evidence type="ECO:0000313" key="2">
    <source>
        <dbReference type="Proteomes" id="UP000789570"/>
    </source>
</evidence>
<dbReference type="Proteomes" id="UP000789570">
    <property type="component" value="Unassembled WGS sequence"/>
</dbReference>
<name>A0A9N9EGC9_9GLOM</name>
<comment type="caution">
    <text evidence="1">The sequence shown here is derived from an EMBL/GenBank/DDBJ whole genome shotgun (WGS) entry which is preliminary data.</text>
</comment>
<protein>
    <submittedName>
        <fullName evidence="1">3730_t:CDS:1</fullName>
    </submittedName>
</protein>
<dbReference type="EMBL" id="CAJVPQ010005799">
    <property type="protein sequence ID" value="CAG8675840.1"/>
    <property type="molecule type" value="Genomic_DNA"/>
</dbReference>